<evidence type="ECO:0000313" key="3">
    <source>
        <dbReference type="Proteomes" id="UP000016930"/>
    </source>
</evidence>
<proteinExistence type="predicted"/>
<dbReference type="Proteomes" id="UP000016930">
    <property type="component" value="Unassembled WGS sequence"/>
</dbReference>
<protein>
    <submittedName>
        <fullName evidence="2">Uncharacterized protein</fullName>
    </submittedName>
</protein>
<sequence length="232" mass="25234">MSGPIPSEIIQSLVVPNCGALFLAAILSCVRLKSAREAPMLSKQNVEFADVLQTYNYYDGYWDDKASLKIFVLLLAILDTAHVISTVAGAWWYLIPNYGNLASLETVKPALAVAVGMTVSTIQLSAASVISQYLPLKYSIGLLVQCFFASHVWRMGRTIVIPAIIVMSALTAFAYTAVGQRTKLESTIPTIGLTTGLQWISDTAIATSMASDIISTMSLAYYLHIKRTGMKR</sequence>
<keyword evidence="1" id="KW-1133">Transmembrane helix</keyword>
<keyword evidence="1" id="KW-0812">Transmembrane</keyword>
<dbReference type="PANTHER" id="PTHR40465">
    <property type="entry name" value="CHROMOSOME 1, WHOLE GENOME SHOTGUN SEQUENCE"/>
    <property type="match status" value="1"/>
</dbReference>
<dbReference type="PANTHER" id="PTHR40465:SF1">
    <property type="entry name" value="DUF6534 DOMAIN-CONTAINING PROTEIN"/>
    <property type="match status" value="1"/>
</dbReference>
<gene>
    <name evidence="2" type="ORF">CERSUDRAFT_78304</name>
</gene>
<dbReference type="STRING" id="914234.M2QGQ5"/>
<keyword evidence="3" id="KW-1185">Reference proteome</keyword>
<evidence type="ECO:0000313" key="2">
    <source>
        <dbReference type="EMBL" id="EMD31225.1"/>
    </source>
</evidence>
<feature type="transmembrane region" description="Helical" evidence="1">
    <location>
        <begin position="159"/>
        <end position="178"/>
    </location>
</feature>
<organism evidence="2 3">
    <name type="scientific">Ceriporiopsis subvermispora (strain B)</name>
    <name type="common">White-rot fungus</name>
    <name type="synonym">Gelatoporia subvermispora</name>
    <dbReference type="NCBI Taxonomy" id="914234"/>
    <lineage>
        <taxon>Eukaryota</taxon>
        <taxon>Fungi</taxon>
        <taxon>Dikarya</taxon>
        <taxon>Basidiomycota</taxon>
        <taxon>Agaricomycotina</taxon>
        <taxon>Agaricomycetes</taxon>
        <taxon>Polyporales</taxon>
        <taxon>Gelatoporiaceae</taxon>
        <taxon>Gelatoporia</taxon>
    </lineage>
</organism>
<keyword evidence="1" id="KW-0472">Membrane</keyword>
<feature type="transmembrane region" description="Helical" evidence="1">
    <location>
        <begin position="70"/>
        <end position="94"/>
    </location>
</feature>
<feature type="transmembrane region" description="Helical" evidence="1">
    <location>
        <begin position="106"/>
        <end position="124"/>
    </location>
</feature>
<accession>M2QGQ5</accession>
<feature type="transmembrane region" description="Helical" evidence="1">
    <location>
        <begin position="12"/>
        <end position="32"/>
    </location>
</feature>
<dbReference type="HOGENOM" id="CLU_1194764_0_0_1"/>
<reference evidence="2 3" key="1">
    <citation type="journal article" date="2012" name="Proc. Natl. Acad. Sci. U.S.A.">
        <title>Comparative genomics of Ceriporiopsis subvermispora and Phanerochaete chrysosporium provide insight into selective ligninolysis.</title>
        <authorList>
            <person name="Fernandez-Fueyo E."/>
            <person name="Ruiz-Duenas F.J."/>
            <person name="Ferreira P."/>
            <person name="Floudas D."/>
            <person name="Hibbett D.S."/>
            <person name="Canessa P."/>
            <person name="Larrondo L.F."/>
            <person name="James T.Y."/>
            <person name="Seelenfreund D."/>
            <person name="Lobos S."/>
            <person name="Polanco R."/>
            <person name="Tello M."/>
            <person name="Honda Y."/>
            <person name="Watanabe T."/>
            <person name="Watanabe T."/>
            <person name="Ryu J.S."/>
            <person name="Kubicek C.P."/>
            <person name="Schmoll M."/>
            <person name="Gaskell J."/>
            <person name="Hammel K.E."/>
            <person name="St John F.J."/>
            <person name="Vanden Wymelenberg A."/>
            <person name="Sabat G."/>
            <person name="Splinter BonDurant S."/>
            <person name="Syed K."/>
            <person name="Yadav J.S."/>
            <person name="Doddapaneni H."/>
            <person name="Subramanian V."/>
            <person name="Lavin J.L."/>
            <person name="Oguiza J.A."/>
            <person name="Perez G."/>
            <person name="Pisabarro A.G."/>
            <person name="Ramirez L."/>
            <person name="Santoyo F."/>
            <person name="Master E."/>
            <person name="Coutinho P.M."/>
            <person name="Henrissat B."/>
            <person name="Lombard V."/>
            <person name="Magnuson J.K."/>
            <person name="Kuees U."/>
            <person name="Hori C."/>
            <person name="Igarashi K."/>
            <person name="Samejima M."/>
            <person name="Held B.W."/>
            <person name="Barry K.W."/>
            <person name="LaButti K.M."/>
            <person name="Lapidus A."/>
            <person name="Lindquist E.A."/>
            <person name="Lucas S.M."/>
            <person name="Riley R."/>
            <person name="Salamov A.A."/>
            <person name="Hoffmeister D."/>
            <person name="Schwenk D."/>
            <person name="Hadar Y."/>
            <person name="Yarden O."/>
            <person name="de Vries R.P."/>
            <person name="Wiebenga A."/>
            <person name="Stenlid J."/>
            <person name="Eastwood D."/>
            <person name="Grigoriev I.V."/>
            <person name="Berka R.M."/>
            <person name="Blanchette R.A."/>
            <person name="Kersten P."/>
            <person name="Martinez A.T."/>
            <person name="Vicuna R."/>
            <person name="Cullen D."/>
        </authorList>
    </citation>
    <scope>NUCLEOTIDE SEQUENCE [LARGE SCALE GENOMIC DNA]</scope>
    <source>
        <strain evidence="2 3">B</strain>
    </source>
</reference>
<dbReference type="AlphaFoldDB" id="M2QGQ5"/>
<name>M2QGQ5_CERS8</name>
<evidence type="ECO:0000256" key="1">
    <source>
        <dbReference type="SAM" id="Phobius"/>
    </source>
</evidence>
<dbReference type="EMBL" id="KB445821">
    <property type="protein sequence ID" value="EMD31225.1"/>
    <property type="molecule type" value="Genomic_DNA"/>
</dbReference>